<sequence length="95" mass="10829">MNCSNRAHLSSLAQGARVGNLIHRFSASNEKAKTKNAAENGTLAMRPFPWVFTALQMKLWEMVVYFVNKFCHLLLDAEMLKEETCPRPDDDDDEL</sequence>
<accession>A0A1J1J5T0</accession>
<organism evidence="1 2">
    <name type="scientific">Clunio marinus</name>
    <dbReference type="NCBI Taxonomy" id="568069"/>
    <lineage>
        <taxon>Eukaryota</taxon>
        <taxon>Metazoa</taxon>
        <taxon>Ecdysozoa</taxon>
        <taxon>Arthropoda</taxon>
        <taxon>Hexapoda</taxon>
        <taxon>Insecta</taxon>
        <taxon>Pterygota</taxon>
        <taxon>Neoptera</taxon>
        <taxon>Endopterygota</taxon>
        <taxon>Diptera</taxon>
        <taxon>Nematocera</taxon>
        <taxon>Chironomoidea</taxon>
        <taxon>Chironomidae</taxon>
        <taxon>Clunio</taxon>
    </lineage>
</organism>
<evidence type="ECO:0000313" key="1">
    <source>
        <dbReference type="EMBL" id="CRL07763.1"/>
    </source>
</evidence>
<keyword evidence="2" id="KW-1185">Reference proteome</keyword>
<protein>
    <submittedName>
        <fullName evidence="1">CLUMA_CG020717, isoform A</fullName>
    </submittedName>
</protein>
<dbReference type="Proteomes" id="UP000183832">
    <property type="component" value="Unassembled WGS sequence"/>
</dbReference>
<reference evidence="1 2" key="1">
    <citation type="submission" date="2015-04" db="EMBL/GenBank/DDBJ databases">
        <authorList>
            <person name="Syromyatnikov M.Y."/>
            <person name="Popov V.N."/>
        </authorList>
    </citation>
    <scope>NUCLEOTIDE SEQUENCE [LARGE SCALE GENOMIC DNA]</scope>
</reference>
<proteinExistence type="predicted"/>
<dbReference type="EMBL" id="CVRI01000073">
    <property type="protein sequence ID" value="CRL07763.1"/>
    <property type="molecule type" value="Genomic_DNA"/>
</dbReference>
<evidence type="ECO:0000313" key="2">
    <source>
        <dbReference type="Proteomes" id="UP000183832"/>
    </source>
</evidence>
<dbReference type="AlphaFoldDB" id="A0A1J1J5T0"/>
<name>A0A1J1J5T0_9DIPT</name>
<gene>
    <name evidence="1" type="ORF">CLUMA_CG020717</name>
</gene>